<proteinExistence type="predicted"/>
<dbReference type="RefSeq" id="WP_002890421.1">
    <property type="nucleotide sequence ID" value="NZ_ALIF01000001.1"/>
</dbReference>
<dbReference type="AlphaFoldDB" id="J7SIF0"/>
<dbReference type="EMBL" id="ALIF01000001">
    <property type="protein sequence ID" value="EJO16687.1"/>
    <property type="molecule type" value="Genomic_DNA"/>
</dbReference>
<dbReference type="InterPro" id="IPR009061">
    <property type="entry name" value="DNA-bd_dom_put_sf"/>
</dbReference>
<reference evidence="1 2" key="1">
    <citation type="journal article" date="2012" name="J. Bacteriol.">
        <title>Genome Sequence of the Lantibiotic Bacteriocin Producer Streptococcus salivarius Strain K12.</title>
        <authorList>
            <person name="Barretto C."/>
            <person name="Alvarez-Martin P."/>
            <person name="Foata F."/>
            <person name="Renault P."/>
            <person name="Berger B."/>
        </authorList>
    </citation>
    <scope>NUCLEOTIDE SEQUENCE [LARGE SCALE GENOMIC DNA]</scope>
    <source>
        <strain evidence="1 2">K12</strain>
    </source>
</reference>
<sequence>MHILSEEFEDKLLRVIDNRFEDFIKATSKHDNKRLDLISSQEVMNELGVGYNTLKRWEKAGLKRYQAPVEGTRKVYYLRSHIYAFLGVENG</sequence>
<accession>J7SIF0</accession>
<dbReference type="PATRIC" id="fig|1200793.3.peg.578"/>
<keyword evidence="2" id="KW-1185">Reference proteome</keyword>
<comment type="caution">
    <text evidence="1">The sequence shown here is derived from an EMBL/GenBank/DDBJ whole genome shotgun (WGS) entry which is preliminary data.</text>
</comment>
<protein>
    <submittedName>
        <fullName evidence="1">Phage protein</fullName>
    </submittedName>
</protein>
<evidence type="ECO:0000313" key="2">
    <source>
        <dbReference type="Proteomes" id="UP000006983"/>
    </source>
</evidence>
<evidence type="ECO:0000313" key="1">
    <source>
        <dbReference type="EMBL" id="EJO16687.1"/>
    </source>
</evidence>
<dbReference type="Proteomes" id="UP000006983">
    <property type="component" value="Unassembled WGS sequence"/>
</dbReference>
<gene>
    <name evidence="1" type="ORF">RSSL_01594</name>
</gene>
<organism evidence="1 2">
    <name type="scientific">Streptococcus salivarius K12</name>
    <dbReference type="NCBI Taxonomy" id="1200793"/>
    <lineage>
        <taxon>Bacteria</taxon>
        <taxon>Bacillati</taxon>
        <taxon>Bacillota</taxon>
        <taxon>Bacilli</taxon>
        <taxon>Lactobacillales</taxon>
        <taxon>Streptococcaceae</taxon>
        <taxon>Streptococcus</taxon>
    </lineage>
</organism>
<name>J7SIF0_STRSL</name>
<dbReference type="SUPFAM" id="SSF46955">
    <property type="entry name" value="Putative DNA-binding domain"/>
    <property type="match status" value="1"/>
</dbReference>